<dbReference type="RefSeq" id="WP_182548008.1">
    <property type="nucleotide sequence ID" value="NZ_JACGXN010000001.1"/>
</dbReference>
<evidence type="ECO:0000313" key="7">
    <source>
        <dbReference type="EMBL" id="MBA8877327.1"/>
    </source>
</evidence>
<dbReference type="InterPro" id="IPR028998">
    <property type="entry name" value="RimP_C"/>
</dbReference>
<dbReference type="SUPFAM" id="SSF75420">
    <property type="entry name" value="YhbC-like, N-terminal domain"/>
    <property type="match status" value="1"/>
</dbReference>
<keyword evidence="8" id="KW-1185">Reference proteome</keyword>
<dbReference type="Pfam" id="PF02576">
    <property type="entry name" value="RimP_N"/>
    <property type="match status" value="1"/>
</dbReference>
<evidence type="ECO:0000259" key="5">
    <source>
        <dbReference type="Pfam" id="PF02576"/>
    </source>
</evidence>
<evidence type="ECO:0000259" key="6">
    <source>
        <dbReference type="Pfam" id="PF17384"/>
    </source>
</evidence>
<reference evidence="7 8" key="1">
    <citation type="submission" date="2020-07" db="EMBL/GenBank/DDBJ databases">
        <title>Genomic Encyclopedia of Type Strains, Phase IV (KMG-V): Genome sequencing to study the core and pangenomes of soil and plant-associated prokaryotes.</title>
        <authorList>
            <person name="Whitman W."/>
        </authorList>
    </citation>
    <scope>NUCLEOTIDE SEQUENCE [LARGE SCALE GENOMIC DNA]</scope>
    <source>
        <strain evidence="7 8">AN3</strain>
    </source>
</reference>
<dbReference type="GO" id="GO:0006412">
    <property type="term" value="P:translation"/>
    <property type="evidence" value="ECO:0007669"/>
    <property type="project" value="TreeGrafter"/>
</dbReference>
<comment type="similarity">
    <text evidence="3">Belongs to the RimP family.</text>
</comment>
<dbReference type="Gene3D" id="3.30.300.70">
    <property type="entry name" value="RimP-like superfamily, N-terminal"/>
    <property type="match status" value="1"/>
</dbReference>
<comment type="caution">
    <text evidence="7">The sequence shown here is derived from an EMBL/GenBank/DDBJ whole genome shotgun (WGS) entry which is preliminary data.</text>
</comment>
<evidence type="ECO:0000256" key="4">
    <source>
        <dbReference type="SAM" id="MobiDB-lite"/>
    </source>
</evidence>
<organism evidence="7 8">
    <name type="scientific">Phyllobacterium myrsinacearum</name>
    <dbReference type="NCBI Taxonomy" id="28101"/>
    <lineage>
        <taxon>Bacteria</taxon>
        <taxon>Pseudomonadati</taxon>
        <taxon>Pseudomonadota</taxon>
        <taxon>Alphaproteobacteria</taxon>
        <taxon>Hyphomicrobiales</taxon>
        <taxon>Phyllobacteriaceae</taxon>
        <taxon>Phyllobacterium</taxon>
    </lineage>
</organism>
<keyword evidence="1 3" id="KW-0963">Cytoplasm</keyword>
<dbReference type="AlphaFoldDB" id="A0A839ELG0"/>
<dbReference type="InterPro" id="IPR036847">
    <property type="entry name" value="RimP_C_sf"/>
</dbReference>
<dbReference type="InterPro" id="IPR028989">
    <property type="entry name" value="RimP_N"/>
</dbReference>
<evidence type="ECO:0000256" key="3">
    <source>
        <dbReference type="HAMAP-Rule" id="MF_01077"/>
    </source>
</evidence>
<accession>A0A839ELG0</accession>
<evidence type="ECO:0000256" key="2">
    <source>
        <dbReference type="ARBA" id="ARBA00022517"/>
    </source>
</evidence>
<feature type="domain" description="Ribosome maturation factor RimP N-terminal" evidence="5">
    <location>
        <begin position="34"/>
        <end position="106"/>
    </location>
</feature>
<feature type="compositionally biased region" description="Basic and acidic residues" evidence="4">
    <location>
        <begin position="189"/>
        <end position="200"/>
    </location>
</feature>
<dbReference type="Gene3D" id="2.30.30.180">
    <property type="entry name" value="Ribosome maturation factor RimP, C-terminal domain"/>
    <property type="match status" value="1"/>
</dbReference>
<sequence length="223" mass="24791">MTDGTKTEHEAVETTVHEERIITETGIDARVAGIIEPVLESIGFRLVRVRLSGLNGLTLQIMTERFDGTMTVEDCELVSRTMSPVLDVEDPIDRHYHLEVSSPGIDRPLVRKSDFTTWSGHVVKVDTSAVLSGRKKFRGRIAAVTEDAVTIESDQASYGDEPVIEVPFELISDARLILTDDLIRDALRRDKDLREGRIPEEGAASSDEADQTESAEQEQTKQD</sequence>
<feature type="domain" description="Ribosome maturation factor RimP C-terminal" evidence="6">
    <location>
        <begin position="109"/>
        <end position="179"/>
    </location>
</feature>
<comment type="subcellular location">
    <subcellularLocation>
        <location evidence="3">Cytoplasm</location>
    </subcellularLocation>
</comment>
<dbReference type="PANTHER" id="PTHR33867:SF1">
    <property type="entry name" value="RIBOSOME MATURATION FACTOR RIMP"/>
    <property type="match status" value="1"/>
</dbReference>
<keyword evidence="2 3" id="KW-0690">Ribosome biogenesis</keyword>
<gene>
    <name evidence="3" type="primary">rimP</name>
    <name evidence="7" type="ORF">FHW16_001009</name>
</gene>
<dbReference type="InterPro" id="IPR035956">
    <property type="entry name" value="RimP_N_sf"/>
</dbReference>
<evidence type="ECO:0000313" key="8">
    <source>
        <dbReference type="Proteomes" id="UP000549052"/>
    </source>
</evidence>
<dbReference type="InterPro" id="IPR003728">
    <property type="entry name" value="Ribosome_maturation_RimP"/>
</dbReference>
<evidence type="ECO:0000256" key="1">
    <source>
        <dbReference type="ARBA" id="ARBA00022490"/>
    </source>
</evidence>
<dbReference type="CDD" id="cd01734">
    <property type="entry name" value="YlxS_C"/>
    <property type="match status" value="1"/>
</dbReference>
<protein>
    <recommendedName>
        <fullName evidence="3">Ribosome maturation factor RimP</fullName>
    </recommendedName>
</protein>
<dbReference type="Proteomes" id="UP000549052">
    <property type="component" value="Unassembled WGS sequence"/>
</dbReference>
<dbReference type="NCBIfam" id="NF000932">
    <property type="entry name" value="PRK00092.2-5"/>
    <property type="match status" value="1"/>
</dbReference>
<dbReference type="GO" id="GO:0000028">
    <property type="term" value="P:ribosomal small subunit assembly"/>
    <property type="evidence" value="ECO:0007669"/>
    <property type="project" value="TreeGrafter"/>
</dbReference>
<proteinExistence type="inferred from homology"/>
<dbReference type="PANTHER" id="PTHR33867">
    <property type="entry name" value="RIBOSOME MATURATION FACTOR RIMP"/>
    <property type="match status" value="1"/>
</dbReference>
<dbReference type="HAMAP" id="MF_01077">
    <property type="entry name" value="RimP"/>
    <property type="match status" value="1"/>
</dbReference>
<feature type="compositionally biased region" description="Acidic residues" evidence="4">
    <location>
        <begin position="207"/>
        <end position="216"/>
    </location>
</feature>
<comment type="function">
    <text evidence="3">Required for maturation of 30S ribosomal subunits.</text>
</comment>
<dbReference type="GO" id="GO:0005829">
    <property type="term" value="C:cytosol"/>
    <property type="evidence" value="ECO:0007669"/>
    <property type="project" value="TreeGrafter"/>
</dbReference>
<dbReference type="SUPFAM" id="SSF74942">
    <property type="entry name" value="YhbC-like, C-terminal domain"/>
    <property type="match status" value="1"/>
</dbReference>
<dbReference type="Pfam" id="PF17384">
    <property type="entry name" value="DUF150_C"/>
    <property type="match status" value="1"/>
</dbReference>
<name>A0A839ELG0_9HYPH</name>
<dbReference type="EMBL" id="JACGXN010000001">
    <property type="protein sequence ID" value="MBA8877327.1"/>
    <property type="molecule type" value="Genomic_DNA"/>
</dbReference>
<feature type="region of interest" description="Disordered" evidence="4">
    <location>
        <begin position="189"/>
        <end position="223"/>
    </location>
</feature>